<sequence>MAIPTMSRRPPRCLLGAVAVLTLLLADVGAYAAVAKHFDDDRALRPVVDTLVDTHTPRADDPRQHHPLRGLGRTLLRDVQTGILPFRLTGLKVTPAQVCPVQAPSSCTLGQPPCGLYADSLGTKLDCGKLYSASAGYSFEIMSDGNVKEFQVQPDGSKNELWQDGYTASKAALVLRDFGKWVHVDSCSNNVLTDSYQWCSDWCIRPWDRPPPAPPFMGHTLPQFAGKENAPFTMVIRDSGLILLKNKPGKTAWSSERAVYPTRGINTTYIGTYDMDLCYYTTYDLKGPFYVTPECVYGNGAMVNVTINLTNGTSLGTTVERGPTCCGKGTFWYDKCGPNQVSAVTAPDAPSDIPPPSEGLTLFNSILPAGAPHFLAIGFPAGATLAEGMNVTQEIYSPSDVNLKFIVEAAPPVVLCNSDGSGCNQLWQFYRIHPKSRPDLCVSLTDESLLVTIRKCNPADKLQYFAFQARVWKYPNRVFLMNLWFTWEKKRR</sequence>
<reference evidence="2" key="1">
    <citation type="journal article" date="2020" name="bioRxiv">
        <title>Comparative genomics of Chlamydomonas.</title>
        <authorList>
            <person name="Craig R.J."/>
            <person name="Hasan A.R."/>
            <person name="Ness R.W."/>
            <person name="Keightley P.D."/>
        </authorList>
    </citation>
    <scope>NUCLEOTIDE SEQUENCE</scope>
    <source>
        <strain evidence="2">CCAP 11/70</strain>
    </source>
</reference>
<evidence type="ECO:0000256" key="1">
    <source>
        <dbReference type="SAM" id="SignalP"/>
    </source>
</evidence>
<dbReference type="Proteomes" id="UP000612055">
    <property type="component" value="Unassembled WGS sequence"/>
</dbReference>
<dbReference type="EMBL" id="JAEHOE010000012">
    <property type="protein sequence ID" value="KAG2497825.1"/>
    <property type="molecule type" value="Genomic_DNA"/>
</dbReference>
<proteinExistence type="predicted"/>
<evidence type="ECO:0000313" key="2">
    <source>
        <dbReference type="EMBL" id="KAG2497825.1"/>
    </source>
</evidence>
<evidence type="ECO:0000313" key="3">
    <source>
        <dbReference type="Proteomes" id="UP000612055"/>
    </source>
</evidence>
<keyword evidence="1" id="KW-0732">Signal</keyword>
<name>A0A835YFJ7_9CHLO</name>
<evidence type="ECO:0008006" key="4">
    <source>
        <dbReference type="Google" id="ProtNLM"/>
    </source>
</evidence>
<feature type="signal peptide" evidence="1">
    <location>
        <begin position="1"/>
        <end position="32"/>
    </location>
</feature>
<gene>
    <name evidence="2" type="ORF">HYH03_004095</name>
</gene>
<comment type="caution">
    <text evidence="2">The sequence shown here is derived from an EMBL/GenBank/DDBJ whole genome shotgun (WGS) entry which is preliminary data.</text>
</comment>
<organism evidence="2 3">
    <name type="scientific">Edaphochlamys debaryana</name>
    <dbReference type="NCBI Taxonomy" id="47281"/>
    <lineage>
        <taxon>Eukaryota</taxon>
        <taxon>Viridiplantae</taxon>
        <taxon>Chlorophyta</taxon>
        <taxon>core chlorophytes</taxon>
        <taxon>Chlorophyceae</taxon>
        <taxon>CS clade</taxon>
        <taxon>Chlamydomonadales</taxon>
        <taxon>Chlamydomonadales incertae sedis</taxon>
        <taxon>Edaphochlamys</taxon>
    </lineage>
</organism>
<accession>A0A835YFJ7</accession>
<protein>
    <recommendedName>
        <fullName evidence="4">Bulb-type lectin domain-containing protein</fullName>
    </recommendedName>
</protein>
<feature type="chain" id="PRO_5032352137" description="Bulb-type lectin domain-containing protein" evidence="1">
    <location>
        <begin position="33"/>
        <end position="492"/>
    </location>
</feature>
<dbReference type="AlphaFoldDB" id="A0A835YFJ7"/>
<keyword evidence="3" id="KW-1185">Reference proteome</keyword>